<dbReference type="SUPFAM" id="SSF51120">
    <property type="entry name" value="beta-Roll"/>
    <property type="match status" value="1"/>
</dbReference>
<keyword evidence="4" id="KW-0677">Repeat</keyword>
<dbReference type="Gene3D" id="2.150.10.10">
    <property type="entry name" value="Serralysin-like metalloprotease, C-terminal"/>
    <property type="match status" value="2"/>
</dbReference>
<dbReference type="PRINTS" id="PR00313">
    <property type="entry name" value="CABNDNGRPT"/>
</dbReference>
<gene>
    <name evidence="7" type="primary">expE1</name>
    <name evidence="7" type="ORF">MAE02_29950</name>
</gene>
<comment type="caution">
    <text evidence="7">The sequence shown here is derived from an EMBL/GenBank/DDBJ whole genome shotgun (WGS) entry which is preliminary data.</text>
</comment>
<dbReference type="InterPro" id="IPR001343">
    <property type="entry name" value="Hemolysn_Ca-bd"/>
</dbReference>
<evidence type="ECO:0000313" key="7">
    <source>
        <dbReference type="EMBL" id="GEO15299.1"/>
    </source>
</evidence>
<dbReference type="RefSeq" id="WP_162815686.1">
    <property type="nucleotide sequence ID" value="NZ_QOIO01000022.1"/>
</dbReference>
<dbReference type="InterPro" id="IPR011049">
    <property type="entry name" value="Serralysin-like_metalloprot_C"/>
</dbReference>
<dbReference type="EMBL" id="BJYU01000039">
    <property type="protein sequence ID" value="GEO15299.1"/>
    <property type="molecule type" value="Genomic_DNA"/>
</dbReference>
<keyword evidence="3" id="KW-0964">Secreted</keyword>
<dbReference type="GO" id="GO:0005509">
    <property type="term" value="F:calcium ion binding"/>
    <property type="evidence" value="ECO:0007669"/>
    <property type="project" value="InterPro"/>
</dbReference>
<protein>
    <submittedName>
        <fullName evidence="7">Calcium-binding protein</fullName>
    </submittedName>
</protein>
<feature type="domain" description="Peptidase M10 serralysin C-terminal" evidence="6">
    <location>
        <begin position="36"/>
        <end position="139"/>
    </location>
</feature>
<dbReference type="GO" id="GO:0005615">
    <property type="term" value="C:extracellular space"/>
    <property type="evidence" value="ECO:0007669"/>
    <property type="project" value="InterPro"/>
</dbReference>
<evidence type="ECO:0000256" key="4">
    <source>
        <dbReference type="ARBA" id="ARBA00022737"/>
    </source>
</evidence>
<accession>A0A512BTI6</accession>
<evidence type="ECO:0000313" key="8">
    <source>
        <dbReference type="Proteomes" id="UP000321085"/>
    </source>
</evidence>
<keyword evidence="8" id="KW-1185">Reference proteome</keyword>
<comment type="subcellular location">
    <subcellularLocation>
        <location evidence="2">Secreted</location>
    </subcellularLocation>
</comment>
<feature type="compositionally biased region" description="Basic and acidic residues" evidence="5">
    <location>
        <begin position="7"/>
        <end position="25"/>
    </location>
</feature>
<dbReference type="Pfam" id="PF00353">
    <property type="entry name" value="HemolysinCabind"/>
    <property type="match status" value="1"/>
</dbReference>
<dbReference type="InterPro" id="IPR018511">
    <property type="entry name" value="Hemolysin-typ_Ca-bd_CS"/>
</dbReference>
<feature type="region of interest" description="Disordered" evidence="5">
    <location>
        <begin position="1"/>
        <end position="25"/>
    </location>
</feature>
<dbReference type="PANTHER" id="PTHR38340">
    <property type="entry name" value="S-LAYER PROTEIN"/>
    <property type="match status" value="1"/>
</dbReference>
<name>A0A512BTI6_9HYPH</name>
<proteinExistence type="predicted"/>
<dbReference type="AlphaFoldDB" id="A0A512BTI6"/>
<comment type="cofactor">
    <cofactor evidence="1">
        <name>Ca(2+)</name>
        <dbReference type="ChEBI" id="CHEBI:29108"/>
    </cofactor>
</comment>
<organism evidence="7 8">
    <name type="scientific">Microvirga aerophila</name>
    <dbReference type="NCBI Taxonomy" id="670291"/>
    <lineage>
        <taxon>Bacteria</taxon>
        <taxon>Pseudomonadati</taxon>
        <taxon>Pseudomonadota</taxon>
        <taxon>Alphaproteobacteria</taxon>
        <taxon>Hyphomicrobiales</taxon>
        <taxon>Methylobacteriaceae</taxon>
        <taxon>Microvirga</taxon>
    </lineage>
</organism>
<dbReference type="InterPro" id="IPR013858">
    <property type="entry name" value="Peptidase_M10B_C"/>
</dbReference>
<dbReference type="Pfam" id="PF08548">
    <property type="entry name" value="Peptidase_M10_C"/>
    <property type="match status" value="1"/>
</dbReference>
<dbReference type="InterPro" id="IPR050557">
    <property type="entry name" value="RTX_toxin/Mannuronan_C5-epim"/>
</dbReference>
<evidence type="ECO:0000256" key="2">
    <source>
        <dbReference type="ARBA" id="ARBA00004613"/>
    </source>
</evidence>
<dbReference type="PROSITE" id="PS00330">
    <property type="entry name" value="HEMOLYSIN_CALCIUM"/>
    <property type="match status" value="3"/>
</dbReference>
<dbReference type="PANTHER" id="PTHR38340:SF1">
    <property type="entry name" value="S-LAYER PROTEIN"/>
    <property type="match status" value="1"/>
</dbReference>
<reference evidence="7 8" key="1">
    <citation type="submission" date="2019-07" db="EMBL/GenBank/DDBJ databases">
        <title>Whole genome shotgun sequence of Microvirga aerophila NBRC 106136.</title>
        <authorList>
            <person name="Hosoyama A."/>
            <person name="Uohara A."/>
            <person name="Ohji S."/>
            <person name="Ichikawa N."/>
        </authorList>
    </citation>
    <scope>NUCLEOTIDE SEQUENCE [LARGE SCALE GENOMIC DNA]</scope>
    <source>
        <strain evidence="7 8">NBRC 106136</strain>
    </source>
</reference>
<dbReference type="Proteomes" id="UP000321085">
    <property type="component" value="Unassembled WGS sequence"/>
</dbReference>
<evidence type="ECO:0000256" key="1">
    <source>
        <dbReference type="ARBA" id="ARBA00001913"/>
    </source>
</evidence>
<evidence type="ECO:0000259" key="6">
    <source>
        <dbReference type="Pfam" id="PF08548"/>
    </source>
</evidence>
<sequence length="182" mass="19307">MARFKGTRGDDSVRGGSGRDDFKGHGGNDRFWGGLGDDSFDCGVGSDWAWGGSGNDRMVGGAGNDHLEGERGNDWLFGGAGRDELRGGHGADLINGGQGNDDLGGGKGTDTFVFNRSFGRDRIKDFSKGQDVIDLRNAGVTAFEQITITYGKKKGAVITTDEGTIVLHNYKGQPLEKGDFLI</sequence>
<evidence type="ECO:0000256" key="5">
    <source>
        <dbReference type="SAM" id="MobiDB-lite"/>
    </source>
</evidence>
<evidence type="ECO:0000256" key="3">
    <source>
        <dbReference type="ARBA" id="ARBA00022525"/>
    </source>
</evidence>